<dbReference type="EMBL" id="JAGFBR010000014">
    <property type="protein sequence ID" value="KAH0455775.1"/>
    <property type="molecule type" value="Genomic_DNA"/>
</dbReference>
<gene>
    <name evidence="2" type="ORF">IEQ34_015807</name>
</gene>
<dbReference type="Proteomes" id="UP000775213">
    <property type="component" value="Unassembled WGS sequence"/>
</dbReference>
<reference evidence="2 3" key="1">
    <citation type="journal article" date="2021" name="Hortic Res">
        <title>Chromosome-scale assembly of the Dendrobium chrysotoxum genome enhances the understanding of orchid evolution.</title>
        <authorList>
            <person name="Zhang Y."/>
            <person name="Zhang G.Q."/>
            <person name="Zhang D."/>
            <person name="Liu X.D."/>
            <person name="Xu X.Y."/>
            <person name="Sun W.H."/>
            <person name="Yu X."/>
            <person name="Zhu X."/>
            <person name="Wang Z.W."/>
            <person name="Zhao X."/>
            <person name="Zhong W.Y."/>
            <person name="Chen H."/>
            <person name="Yin W.L."/>
            <person name="Huang T."/>
            <person name="Niu S.C."/>
            <person name="Liu Z.J."/>
        </authorList>
    </citation>
    <scope>NUCLEOTIDE SEQUENCE [LARGE SCALE GENOMIC DNA]</scope>
    <source>
        <strain evidence="2">Lindl</strain>
    </source>
</reference>
<dbReference type="AlphaFoldDB" id="A0AAV7G126"/>
<proteinExistence type="predicted"/>
<evidence type="ECO:0000313" key="3">
    <source>
        <dbReference type="Proteomes" id="UP000775213"/>
    </source>
</evidence>
<accession>A0AAV7G126</accession>
<name>A0AAV7G126_DENCH</name>
<evidence type="ECO:0000313" key="2">
    <source>
        <dbReference type="EMBL" id="KAH0455775.1"/>
    </source>
</evidence>
<feature type="compositionally biased region" description="Polar residues" evidence="1">
    <location>
        <begin position="55"/>
        <end position="65"/>
    </location>
</feature>
<evidence type="ECO:0000256" key="1">
    <source>
        <dbReference type="SAM" id="MobiDB-lite"/>
    </source>
</evidence>
<protein>
    <submittedName>
        <fullName evidence="2">Uncharacterized protein</fullName>
    </submittedName>
</protein>
<feature type="region of interest" description="Disordered" evidence="1">
    <location>
        <begin position="30"/>
        <end position="65"/>
    </location>
</feature>
<keyword evidence="3" id="KW-1185">Reference proteome</keyword>
<sequence length="65" mass="6997">MCNGCLEEDSINPNNKYEIIDGSVKIDDNGNNVDPILNDDARPSVPGHSPGVGNSYHTKSINKNV</sequence>
<comment type="caution">
    <text evidence="2">The sequence shown here is derived from an EMBL/GenBank/DDBJ whole genome shotgun (WGS) entry which is preliminary data.</text>
</comment>
<organism evidence="2 3">
    <name type="scientific">Dendrobium chrysotoxum</name>
    <name type="common">Orchid</name>
    <dbReference type="NCBI Taxonomy" id="161865"/>
    <lineage>
        <taxon>Eukaryota</taxon>
        <taxon>Viridiplantae</taxon>
        <taxon>Streptophyta</taxon>
        <taxon>Embryophyta</taxon>
        <taxon>Tracheophyta</taxon>
        <taxon>Spermatophyta</taxon>
        <taxon>Magnoliopsida</taxon>
        <taxon>Liliopsida</taxon>
        <taxon>Asparagales</taxon>
        <taxon>Orchidaceae</taxon>
        <taxon>Epidendroideae</taxon>
        <taxon>Malaxideae</taxon>
        <taxon>Dendrobiinae</taxon>
        <taxon>Dendrobium</taxon>
    </lineage>
</organism>